<keyword evidence="2" id="KW-1185">Reference proteome</keyword>
<accession>A0AC61ZUB5</accession>
<name>A0AC61ZUB5_9CAUD</name>
<protein>
    <submittedName>
        <fullName evidence="1">Uncharacterized protein</fullName>
    </submittedName>
</protein>
<reference evidence="1" key="1">
    <citation type="submission" date="2020-03" db="EMBL/GenBank/DDBJ databases">
        <title>Complete genome sequence of Aeromonas phage PS.</title>
        <authorList>
            <person name="Tagunde S.N."/>
            <person name="Newase S.K."/>
            <person name="Nagar V."/>
            <person name="Kapadnis B.P."/>
            <person name="Pandit S.V."/>
        </authorList>
    </citation>
    <scope>NUCLEOTIDE SEQUENCE</scope>
</reference>
<evidence type="ECO:0000313" key="2">
    <source>
        <dbReference type="Proteomes" id="UP000503286"/>
    </source>
</evidence>
<dbReference type="EMBL" id="MT259468">
    <property type="protein sequence ID" value="XPQ50157.1"/>
    <property type="molecule type" value="Genomic_DNA"/>
</dbReference>
<sequence length="112" mass="12976">MLLSWGFDMDMYIFYCGMVSLSLFLMGMWLGYWLRERDKVDGVVSAMKAAIDNNAVPKGVQQQMLFNTPTIQLLMLVHWKLKHHSKVGKGSEEDFARCRSIASRIMRIKPMK</sequence>
<dbReference type="Proteomes" id="UP000503286">
    <property type="component" value="Segment"/>
</dbReference>
<evidence type="ECO:0000313" key="1">
    <source>
        <dbReference type="EMBL" id="XPQ50157.1"/>
    </source>
</evidence>
<organism evidence="1 2">
    <name type="scientific">Aeromonas phage PS</name>
    <dbReference type="NCBI Taxonomy" id="2723762"/>
    <lineage>
        <taxon>Viruses</taxon>
        <taxon>Duplodnaviria</taxon>
        <taxon>Heunggongvirae</taxon>
        <taxon>Uroviricota</taxon>
        <taxon>Caudoviricetes</taxon>
        <taxon>Autographivirales</taxon>
        <taxon>Autoscriptoviridae</taxon>
        <taxon>Savitribaivirus</taxon>
        <taxon>Savitribaivirus PS</taxon>
    </lineage>
</organism>
<proteinExistence type="predicted"/>